<organism evidence="3">
    <name type="scientific">virus sp. ctE0n6</name>
    <dbReference type="NCBI Taxonomy" id="2827985"/>
    <lineage>
        <taxon>Viruses</taxon>
    </lineage>
</organism>
<dbReference type="InterPro" id="IPR048793">
    <property type="entry name" value="CapR_dom"/>
</dbReference>
<sequence>MKRNSIEDVRLEFKNRGLTLINEEYKNENQLLVALDSDGYKVCCRFKHFKAGHMPRRFHTSNPYTIENIHRYLKLSDRGKKVRLNSDAWVNANTKLSFTCLIDGHTWEATWGSFYSNGNGCPKCVNRCGKNNPSWKGGTTPLHKIMRKSILPWRLSSYEKYDYCCDITGSKLTDNVIHHHYNYCDILRETLEELNIDAREKINDYTEEELELMKSKCLELHYKYGLGICLTKELHDEFHSIYGRKNNTMEQYMEFKNNKLKEISGK</sequence>
<proteinExistence type="predicted"/>
<feature type="coiled-coil region" evidence="1">
    <location>
        <begin position="184"/>
        <end position="211"/>
    </location>
</feature>
<dbReference type="EMBL" id="BK059101">
    <property type="protein sequence ID" value="DAE30029.1"/>
    <property type="molecule type" value="Genomic_DNA"/>
</dbReference>
<dbReference type="Pfam" id="PF21817">
    <property type="entry name" value="CapR"/>
    <property type="match status" value="1"/>
</dbReference>
<evidence type="ECO:0000256" key="1">
    <source>
        <dbReference type="SAM" id="Coils"/>
    </source>
</evidence>
<evidence type="ECO:0000259" key="2">
    <source>
        <dbReference type="Pfam" id="PF21817"/>
    </source>
</evidence>
<reference evidence="3" key="1">
    <citation type="journal article" date="2021" name="Proc. Natl. Acad. Sci. U.S.A.">
        <title>A Catalog of Tens of Thousands of Viruses from Human Metagenomes Reveals Hidden Associations with Chronic Diseases.</title>
        <authorList>
            <person name="Tisza M.J."/>
            <person name="Buck C.B."/>
        </authorList>
    </citation>
    <scope>NUCLEOTIDE SEQUENCE</scope>
    <source>
        <strain evidence="3">CtE0n6</strain>
    </source>
</reference>
<keyword evidence="1" id="KW-0175">Coiled coil</keyword>
<name>A0A8S5RG34_9VIRU</name>
<protein>
    <recommendedName>
        <fullName evidence="2">CapR homology domain-containing protein</fullName>
    </recommendedName>
</protein>
<feature type="domain" description="CapR homology" evidence="2">
    <location>
        <begin position="89"/>
        <end position="124"/>
    </location>
</feature>
<accession>A0A8S5RG34</accession>
<evidence type="ECO:0000313" key="3">
    <source>
        <dbReference type="EMBL" id="DAE30029.1"/>
    </source>
</evidence>